<dbReference type="EMBL" id="MCOG01000195">
    <property type="protein sequence ID" value="ORY27134.1"/>
    <property type="molecule type" value="Genomic_DNA"/>
</dbReference>
<gene>
    <name evidence="2" type="ORF">LY90DRAFT_513519</name>
</gene>
<reference evidence="2 3" key="1">
    <citation type="submission" date="2016-08" db="EMBL/GenBank/DDBJ databases">
        <title>A Parts List for Fungal Cellulosomes Revealed by Comparative Genomics.</title>
        <authorList>
            <consortium name="DOE Joint Genome Institute"/>
            <person name="Haitjema C.H."/>
            <person name="Gilmore S.P."/>
            <person name="Henske J.K."/>
            <person name="Solomon K.V."/>
            <person name="De Groot R."/>
            <person name="Kuo A."/>
            <person name="Mondo S.J."/>
            <person name="Salamov A.A."/>
            <person name="Labutti K."/>
            <person name="Zhao Z."/>
            <person name="Chiniquy J."/>
            <person name="Barry K."/>
            <person name="Brewer H.M."/>
            <person name="Purvine S.O."/>
            <person name="Wright A.T."/>
            <person name="Boxma B."/>
            <person name="Van Alen T."/>
            <person name="Hackstein J.H."/>
            <person name="Baker S.E."/>
            <person name="Grigoriev I.V."/>
            <person name="O'Malley M.A."/>
        </authorList>
    </citation>
    <scope>NUCLEOTIDE SEQUENCE [LARGE SCALE GENOMIC DNA]</scope>
    <source>
        <strain evidence="2 3">G1</strain>
    </source>
</reference>
<proteinExistence type="predicted"/>
<feature type="signal peptide" evidence="1">
    <location>
        <begin position="1"/>
        <end position="21"/>
    </location>
</feature>
<name>A0A1Y2AXF7_9FUNG</name>
<protein>
    <recommendedName>
        <fullName evidence="4">LysM domain-containing protein</fullName>
    </recommendedName>
</protein>
<evidence type="ECO:0000313" key="3">
    <source>
        <dbReference type="Proteomes" id="UP000193920"/>
    </source>
</evidence>
<dbReference type="Proteomes" id="UP000193920">
    <property type="component" value="Unassembled WGS sequence"/>
</dbReference>
<feature type="chain" id="PRO_5013005561" description="LysM domain-containing protein" evidence="1">
    <location>
        <begin position="22"/>
        <end position="207"/>
    </location>
</feature>
<dbReference type="AlphaFoldDB" id="A0A1Y2AXF7"/>
<accession>A0A1Y2AXF7</accession>
<evidence type="ECO:0000256" key="1">
    <source>
        <dbReference type="SAM" id="SignalP"/>
    </source>
</evidence>
<evidence type="ECO:0008006" key="4">
    <source>
        <dbReference type="Google" id="ProtNLM"/>
    </source>
</evidence>
<comment type="caution">
    <text evidence="2">The sequence shown here is derived from an EMBL/GenBank/DDBJ whole genome shotgun (WGS) entry which is preliminary data.</text>
</comment>
<dbReference type="Gene3D" id="3.10.350.10">
    <property type="entry name" value="LysM domain"/>
    <property type="match status" value="1"/>
</dbReference>
<organism evidence="2 3">
    <name type="scientific">Neocallimastix californiae</name>
    <dbReference type="NCBI Taxonomy" id="1754190"/>
    <lineage>
        <taxon>Eukaryota</taxon>
        <taxon>Fungi</taxon>
        <taxon>Fungi incertae sedis</taxon>
        <taxon>Chytridiomycota</taxon>
        <taxon>Chytridiomycota incertae sedis</taxon>
        <taxon>Neocallimastigomycetes</taxon>
        <taxon>Neocallimastigales</taxon>
        <taxon>Neocallimastigaceae</taxon>
        <taxon>Neocallimastix</taxon>
    </lineage>
</organism>
<keyword evidence="1" id="KW-0732">Signal</keyword>
<keyword evidence="3" id="KW-1185">Reference proteome</keyword>
<sequence length="207" mass="24061">MKIRICNYLIIFFLFPLKIKSKTLGVICEDYYEIKNEKSYREVVISNGITVEEFFKLNPNFDCTNVKGIFVCIKGTASANITVNEKQNLNLSVIAIKLSFKHFDNLLDSLNDKENFKYNDCVELCRNGQNYYEKLVNDKSNICNYNVIEELNVFDGVYDSNIKTPYNLCKLISTQELKLIEEIENNQETQNNSEIKIDNEVKNKNKS</sequence>
<evidence type="ECO:0000313" key="2">
    <source>
        <dbReference type="EMBL" id="ORY27134.1"/>
    </source>
</evidence>
<dbReference type="InterPro" id="IPR036779">
    <property type="entry name" value="LysM_dom_sf"/>
</dbReference>